<dbReference type="OrthoDB" id="433924at2759"/>
<dbReference type="PROSITE" id="PS50013">
    <property type="entry name" value="CHROMO_2"/>
    <property type="match status" value="1"/>
</dbReference>
<dbReference type="InterPro" id="IPR000953">
    <property type="entry name" value="Chromo/chromo_shadow_dom"/>
</dbReference>
<dbReference type="SMART" id="SM00298">
    <property type="entry name" value="CHROMO"/>
    <property type="match status" value="1"/>
</dbReference>
<dbReference type="Gene3D" id="2.40.50.40">
    <property type="match status" value="1"/>
</dbReference>
<dbReference type="Proteomes" id="UP000326924">
    <property type="component" value="Unassembled WGS sequence"/>
</dbReference>
<proteinExistence type="predicted"/>
<gene>
    <name evidence="5" type="ORF">FN846DRAFT_906757</name>
</gene>
<keyword evidence="6" id="KW-1185">Reference proteome</keyword>
<dbReference type="GO" id="GO:0006338">
    <property type="term" value="P:chromatin remodeling"/>
    <property type="evidence" value="ECO:0007669"/>
    <property type="project" value="UniProtKB-ARBA"/>
</dbReference>
<comment type="subunit">
    <text evidence="2">Component of the NuA4 histone acetyltransferase complex.</text>
</comment>
<evidence type="ECO:0000313" key="5">
    <source>
        <dbReference type="EMBL" id="KAA8906887.1"/>
    </source>
</evidence>
<comment type="caution">
    <text evidence="5">The sequence shown here is derived from an EMBL/GenBank/DDBJ whole genome shotgun (WGS) entry which is preliminary data.</text>
</comment>
<organism evidence="5 6">
    <name type="scientific">Sphaerosporella brunnea</name>
    <dbReference type="NCBI Taxonomy" id="1250544"/>
    <lineage>
        <taxon>Eukaryota</taxon>
        <taxon>Fungi</taxon>
        <taxon>Dikarya</taxon>
        <taxon>Ascomycota</taxon>
        <taxon>Pezizomycotina</taxon>
        <taxon>Pezizomycetes</taxon>
        <taxon>Pezizales</taxon>
        <taxon>Pyronemataceae</taxon>
        <taxon>Sphaerosporella</taxon>
    </lineage>
</organism>
<evidence type="ECO:0000256" key="3">
    <source>
        <dbReference type="ARBA" id="ARBA00023242"/>
    </source>
</evidence>
<sequence length="199" mass="22894">MQDNLRKMRDLLRTVQDTQREQANKSRQAHTFQPGDKVMISTKNMPLTYAAAAAGPERAENAFDISDLPSHLRIHRTQNVALFKRYLPGMPDQPQEPPPPVRVLKSGATEYELERIVTWKYDELDDDRLKLLIKWKGQPESECTWEPSTNLSRYGGAETLQEWVDAAPDSEYVMFAHLLPKAFRRRKKGTRSSSRLAGR</sequence>
<dbReference type="InParanoid" id="A0A5J5EY02"/>
<evidence type="ECO:0000256" key="2">
    <source>
        <dbReference type="ARBA" id="ARBA00011353"/>
    </source>
</evidence>
<dbReference type="GO" id="GO:0005634">
    <property type="term" value="C:nucleus"/>
    <property type="evidence" value="ECO:0007669"/>
    <property type="project" value="UniProtKB-SubCell"/>
</dbReference>
<dbReference type="Pfam" id="PF00385">
    <property type="entry name" value="Chromo"/>
    <property type="match status" value="1"/>
</dbReference>
<dbReference type="InterPro" id="IPR016197">
    <property type="entry name" value="Chromo-like_dom_sf"/>
</dbReference>
<comment type="subcellular location">
    <subcellularLocation>
        <location evidence="1">Nucleus</location>
    </subcellularLocation>
</comment>
<dbReference type="InterPro" id="IPR051219">
    <property type="entry name" value="Heterochromatin_chromo-domain"/>
</dbReference>
<evidence type="ECO:0000259" key="4">
    <source>
        <dbReference type="PROSITE" id="PS50013"/>
    </source>
</evidence>
<keyword evidence="3" id="KW-0539">Nucleus</keyword>
<dbReference type="PANTHER" id="PTHR22812">
    <property type="entry name" value="CHROMOBOX PROTEIN"/>
    <property type="match status" value="1"/>
</dbReference>
<dbReference type="EMBL" id="VXIS01000083">
    <property type="protein sequence ID" value="KAA8906887.1"/>
    <property type="molecule type" value="Genomic_DNA"/>
</dbReference>
<dbReference type="SUPFAM" id="SSF54160">
    <property type="entry name" value="Chromo domain-like"/>
    <property type="match status" value="1"/>
</dbReference>
<accession>A0A5J5EY02</accession>
<feature type="domain" description="Chromo" evidence="4">
    <location>
        <begin position="111"/>
        <end position="163"/>
    </location>
</feature>
<reference evidence="5 6" key="1">
    <citation type="submission" date="2019-09" db="EMBL/GenBank/DDBJ databases">
        <title>Draft genome of the ectomycorrhizal ascomycete Sphaerosporella brunnea.</title>
        <authorList>
            <consortium name="DOE Joint Genome Institute"/>
            <person name="Benucci G.M."/>
            <person name="Marozzi G."/>
            <person name="Antonielli L."/>
            <person name="Sanchez S."/>
            <person name="Marco P."/>
            <person name="Wang X."/>
            <person name="Falini L.B."/>
            <person name="Barry K."/>
            <person name="Haridas S."/>
            <person name="Lipzen A."/>
            <person name="Labutti K."/>
            <person name="Grigoriev I.V."/>
            <person name="Murat C."/>
            <person name="Martin F."/>
            <person name="Albertini E."/>
            <person name="Donnini D."/>
            <person name="Bonito G."/>
        </authorList>
    </citation>
    <scope>NUCLEOTIDE SEQUENCE [LARGE SCALE GENOMIC DNA]</scope>
    <source>
        <strain evidence="5 6">Sb_GMNB300</strain>
    </source>
</reference>
<name>A0A5J5EY02_9PEZI</name>
<protein>
    <recommendedName>
        <fullName evidence="4">Chromo domain-containing protein</fullName>
    </recommendedName>
</protein>
<evidence type="ECO:0000313" key="6">
    <source>
        <dbReference type="Proteomes" id="UP000326924"/>
    </source>
</evidence>
<dbReference type="AlphaFoldDB" id="A0A5J5EY02"/>
<dbReference type="InterPro" id="IPR023780">
    <property type="entry name" value="Chromo_domain"/>
</dbReference>
<evidence type="ECO:0000256" key="1">
    <source>
        <dbReference type="ARBA" id="ARBA00004123"/>
    </source>
</evidence>